<dbReference type="Proteomes" id="UP001139336">
    <property type="component" value="Unassembled WGS sequence"/>
</dbReference>
<feature type="transmembrane region" description="Helical" evidence="5">
    <location>
        <begin position="79"/>
        <end position="102"/>
    </location>
</feature>
<dbReference type="PRINTS" id="PR01035">
    <property type="entry name" value="TCRTETA"/>
</dbReference>
<evidence type="ECO:0000256" key="4">
    <source>
        <dbReference type="ARBA" id="ARBA00023136"/>
    </source>
</evidence>
<feature type="transmembrane region" description="Helical" evidence="5">
    <location>
        <begin position="141"/>
        <end position="159"/>
    </location>
</feature>
<dbReference type="GO" id="GO:0005886">
    <property type="term" value="C:plasma membrane"/>
    <property type="evidence" value="ECO:0007669"/>
    <property type="project" value="UniProtKB-SubCell"/>
</dbReference>
<protein>
    <submittedName>
        <fullName evidence="7">MFS transporter</fullName>
    </submittedName>
</protein>
<feature type="transmembrane region" description="Helical" evidence="5">
    <location>
        <begin position="257"/>
        <end position="274"/>
    </location>
</feature>
<keyword evidence="8" id="KW-1185">Reference proteome</keyword>
<keyword evidence="2 5" id="KW-0812">Transmembrane</keyword>
<dbReference type="GO" id="GO:0022857">
    <property type="term" value="F:transmembrane transporter activity"/>
    <property type="evidence" value="ECO:0007669"/>
    <property type="project" value="InterPro"/>
</dbReference>
<evidence type="ECO:0000256" key="3">
    <source>
        <dbReference type="ARBA" id="ARBA00022989"/>
    </source>
</evidence>
<dbReference type="InterPro" id="IPR011701">
    <property type="entry name" value="MFS"/>
</dbReference>
<dbReference type="InterPro" id="IPR053200">
    <property type="entry name" value="YfmO-like"/>
</dbReference>
<dbReference type="PANTHER" id="PTHR43683:SF1">
    <property type="entry name" value="MULTIDRUG EFFLUX PROTEIN YFMO"/>
    <property type="match status" value="1"/>
</dbReference>
<feature type="transmembrane region" description="Helical" evidence="5">
    <location>
        <begin position="109"/>
        <end position="129"/>
    </location>
</feature>
<organism evidence="7 8">
    <name type="scientific">Corynebacterium uropygiale</name>
    <dbReference type="NCBI Taxonomy" id="1775911"/>
    <lineage>
        <taxon>Bacteria</taxon>
        <taxon>Bacillati</taxon>
        <taxon>Actinomycetota</taxon>
        <taxon>Actinomycetes</taxon>
        <taxon>Mycobacteriales</taxon>
        <taxon>Corynebacteriaceae</taxon>
        <taxon>Corynebacterium</taxon>
    </lineage>
</organism>
<dbReference type="PROSITE" id="PS50850">
    <property type="entry name" value="MFS"/>
    <property type="match status" value="1"/>
</dbReference>
<evidence type="ECO:0000313" key="7">
    <source>
        <dbReference type="EMBL" id="MCF4006674.1"/>
    </source>
</evidence>
<feature type="transmembrane region" description="Helical" evidence="5">
    <location>
        <begin position="280"/>
        <end position="302"/>
    </location>
</feature>
<dbReference type="Pfam" id="PF07690">
    <property type="entry name" value="MFS_1"/>
    <property type="match status" value="1"/>
</dbReference>
<feature type="domain" description="Major facilitator superfamily (MFS) profile" evidence="6">
    <location>
        <begin position="1"/>
        <end position="368"/>
    </location>
</feature>
<dbReference type="InterPro" id="IPR036259">
    <property type="entry name" value="MFS_trans_sf"/>
</dbReference>
<dbReference type="EMBL" id="JAKGSI010000002">
    <property type="protein sequence ID" value="MCF4006674.1"/>
    <property type="molecule type" value="Genomic_DNA"/>
</dbReference>
<comment type="caution">
    <text evidence="7">The sequence shown here is derived from an EMBL/GenBank/DDBJ whole genome shotgun (WGS) entry which is preliminary data.</text>
</comment>
<feature type="transmembrane region" description="Helical" evidence="5">
    <location>
        <begin position="54"/>
        <end position="73"/>
    </location>
</feature>
<name>A0A9X1QSD7_9CORY</name>
<evidence type="ECO:0000256" key="2">
    <source>
        <dbReference type="ARBA" id="ARBA00022692"/>
    </source>
</evidence>
<proteinExistence type="predicted"/>
<dbReference type="Gene3D" id="1.20.1250.20">
    <property type="entry name" value="MFS general substrate transporter like domains"/>
    <property type="match status" value="1"/>
</dbReference>
<feature type="transmembrane region" description="Helical" evidence="5">
    <location>
        <begin position="314"/>
        <end position="334"/>
    </location>
</feature>
<reference evidence="7" key="1">
    <citation type="submission" date="2022-01" db="EMBL/GenBank/DDBJ databases">
        <title>Corynebacterium sp. nov isolated from isolated from the feces of the greater white-fronted geese (Anser albifrons) at Poyang Lake, PR China.</title>
        <authorList>
            <person name="Liu Q."/>
        </authorList>
    </citation>
    <scope>NUCLEOTIDE SEQUENCE</scope>
    <source>
        <strain evidence="7">JCM 32435</strain>
    </source>
</reference>
<feature type="transmembrane region" description="Helical" evidence="5">
    <location>
        <begin position="26"/>
        <end position="47"/>
    </location>
</feature>
<evidence type="ECO:0000256" key="1">
    <source>
        <dbReference type="ARBA" id="ARBA00004651"/>
    </source>
</evidence>
<sequence length="372" mass="38533">MGLGLVDPILPTIAAQLDATAGQTELLFTSYLFITALVMFFSAWVSSRIGTRRTLIVGVGIIVLFAAACTLAGGVNEIIGFRAGWGLGNALFVSTALAAIVASTTHATIAIMFYEAAVGLGFAFGPLVGGLLGEVSWRGPFAGTAILMGLALIAVVIFFKVPEKSSAPAPLSFFDGVKGAFHPDMRWLALGALFFNFSFMMMLVYSPFPVEHAASVAGLTFTPIHLGLVFFGWGVGLAISSVWIAPKLARTFGTQKTLLAAISLVALVHVALALTSESLVPLIIVVILGGFCVGTVNTLLTTVSMSQSSLPRPVASSAYSGVRFIGSALGPTLVGPLEGFGVAAPLWAAAISAVIAVLILGFFLKPGSKEYA</sequence>
<feature type="transmembrane region" description="Helical" evidence="5">
    <location>
        <begin position="225"/>
        <end position="245"/>
    </location>
</feature>
<evidence type="ECO:0000313" key="8">
    <source>
        <dbReference type="Proteomes" id="UP001139336"/>
    </source>
</evidence>
<feature type="transmembrane region" description="Helical" evidence="5">
    <location>
        <begin position="346"/>
        <end position="364"/>
    </location>
</feature>
<feature type="transmembrane region" description="Helical" evidence="5">
    <location>
        <begin position="187"/>
        <end position="205"/>
    </location>
</feature>
<keyword evidence="3 5" id="KW-1133">Transmembrane helix</keyword>
<dbReference type="PANTHER" id="PTHR43683">
    <property type="entry name" value="MULTIDRUG EFFLUX PROTEIN YFMO"/>
    <property type="match status" value="1"/>
</dbReference>
<dbReference type="AlphaFoldDB" id="A0A9X1QSD7"/>
<gene>
    <name evidence="7" type="ORF">L1O03_05705</name>
</gene>
<dbReference type="InterPro" id="IPR001958">
    <property type="entry name" value="Tet-R_TetA/multi-R_MdtG-like"/>
</dbReference>
<comment type="subcellular location">
    <subcellularLocation>
        <location evidence="1">Cell membrane</location>
        <topology evidence="1">Multi-pass membrane protein</topology>
    </subcellularLocation>
</comment>
<dbReference type="SUPFAM" id="SSF103473">
    <property type="entry name" value="MFS general substrate transporter"/>
    <property type="match status" value="1"/>
</dbReference>
<evidence type="ECO:0000256" key="5">
    <source>
        <dbReference type="SAM" id="Phobius"/>
    </source>
</evidence>
<dbReference type="InterPro" id="IPR020846">
    <property type="entry name" value="MFS_dom"/>
</dbReference>
<evidence type="ECO:0000259" key="6">
    <source>
        <dbReference type="PROSITE" id="PS50850"/>
    </source>
</evidence>
<accession>A0A9X1QSD7</accession>
<keyword evidence="4 5" id="KW-0472">Membrane</keyword>